<dbReference type="InterPro" id="IPR036691">
    <property type="entry name" value="Endo/exonu/phosph_ase_sf"/>
</dbReference>
<dbReference type="PANTHER" id="PTHR33710">
    <property type="entry name" value="BNAC02G09200D PROTEIN"/>
    <property type="match status" value="1"/>
</dbReference>
<dbReference type="SUPFAM" id="SSF56219">
    <property type="entry name" value="DNase I-like"/>
    <property type="match status" value="1"/>
</dbReference>
<proteinExistence type="predicted"/>
<keyword evidence="2" id="KW-1185">Reference proteome</keyword>
<evidence type="ECO:0008006" key="3">
    <source>
        <dbReference type="Google" id="ProtNLM"/>
    </source>
</evidence>
<reference evidence="1 2" key="1">
    <citation type="submission" date="2023-10" db="EMBL/GenBank/DDBJ databases">
        <title>Chromosome-scale genome assembly provides insights into flower coloration mechanisms of Canna indica.</title>
        <authorList>
            <person name="Li C."/>
        </authorList>
    </citation>
    <scope>NUCLEOTIDE SEQUENCE [LARGE SCALE GENOMIC DNA]</scope>
    <source>
        <tissue evidence="1">Flower</tissue>
    </source>
</reference>
<dbReference type="AlphaFoldDB" id="A0AAQ3K9M2"/>
<gene>
    <name evidence="1" type="ORF">Cni_G12564</name>
</gene>
<evidence type="ECO:0000313" key="2">
    <source>
        <dbReference type="Proteomes" id="UP001327560"/>
    </source>
</evidence>
<dbReference type="PANTHER" id="PTHR33710:SF72">
    <property type="entry name" value="OS04G0204200 PROTEIN"/>
    <property type="match status" value="1"/>
</dbReference>
<dbReference type="Gene3D" id="3.60.10.10">
    <property type="entry name" value="Endonuclease/exonuclease/phosphatase"/>
    <property type="match status" value="1"/>
</dbReference>
<dbReference type="Proteomes" id="UP001327560">
    <property type="component" value="Chromosome 4"/>
</dbReference>
<protein>
    <recommendedName>
        <fullName evidence="3">Endonuclease/exonuclease/phosphatase domain-containing protein</fullName>
    </recommendedName>
</protein>
<sequence length="375" mass="42690">MCKRTCQDVNCVLVQILVWNADIWSLDNSYIGQFILAASLTLKISGLKYKIASVYGPPHHAARSVFFRELTSFINSNSEPLILGGDFDVMLGIQERSNCTGNSRDSLRLSRIFVNSCLIDLPIAGLQFTWSNGQSPPRLAKLDRVLLSLAASQVLPLTVVQGGNSKLSDHHYLLFKSQNKLMSKSKIFHLELNWFSRPEFKQIILLGWGGSQHMSLGLDGWISKWRTLRKIIRQWASIMRKAVRHSCHELEDKVASFRAKAISSGLSVQELGAFRAAKINLDHLYGEEDLFWRQRAKQRWISLGDRNTQFFHQWTSFSRKKNWISTLDTSLGTITDHDAIKNAFRVIALWKDYTPYIVYIKNISGRISGNQSSVL</sequence>
<dbReference type="EMBL" id="CP136893">
    <property type="protein sequence ID" value="WOL03844.1"/>
    <property type="molecule type" value="Genomic_DNA"/>
</dbReference>
<organism evidence="1 2">
    <name type="scientific">Canna indica</name>
    <name type="common">Indian-shot</name>
    <dbReference type="NCBI Taxonomy" id="4628"/>
    <lineage>
        <taxon>Eukaryota</taxon>
        <taxon>Viridiplantae</taxon>
        <taxon>Streptophyta</taxon>
        <taxon>Embryophyta</taxon>
        <taxon>Tracheophyta</taxon>
        <taxon>Spermatophyta</taxon>
        <taxon>Magnoliopsida</taxon>
        <taxon>Liliopsida</taxon>
        <taxon>Zingiberales</taxon>
        <taxon>Cannaceae</taxon>
        <taxon>Canna</taxon>
    </lineage>
</organism>
<name>A0AAQ3K9M2_9LILI</name>
<accession>A0AAQ3K9M2</accession>
<evidence type="ECO:0000313" key="1">
    <source>
        <dbReference type="EMBL" id="WOL03844.1"/>
    </source>
</evidence>